<name>A0AAW0J8B0_QUESU</name>
<sequence>MCFWSVNVNDDGPQHWTGIYENSAFQLPRLWVFPGRVKLKVKSENSHQSTHSNIKLGAKGITSSSNININGGRKPVQVSESLIQPDFDVSPQYLFLFVGYGSDLKDFCSLLSKATIGVQD</sequence>
<accession>A0AAW0J8B0</accession>
<protein>
    <submittedName>
        <fullName evidence="1">Uncharacterized protein</fullName>
    </submittedName>
</protein>
<proteinExistence type="predicted"/>
<evidence type="ECO:0000313" key="2">
    <source>
        <dbReference type="Proteomes" id="UP000237347"/>
    </source>
</evidence>
<keyword evidence="2" id="KW-1185">Reference proteome</keyword>
<gene>
    <name evidence="1" type="ORF">CFP56_036178</name>
</gene>
<dbReference type="EMBL" id="PKMF04000654">
    <property type="protein sequence ID" value="KAK7822835.1"/>
    <property type="molecule type" value="Genomic_DNA"/>
</dbReference>
<organism evidence="1 2">
    <name type="scientific">Quercus suber</name>
    <name type="common">Cork oak</name>
    <dbReference type="NCBI Taxonomy" id="58331"/>
    <lineage>
        <taxon>Eukaryota</taxon>
        <taxon>Viridiplantae</taxon>
        <taxon>Streptophyta</taxon>
        <taxon>Embryophyta</taxon>
        <taxon>Tracheophyta</taxon>
        <taxon>Spermatophyta</taxon>
        <taxon>Magnoliopsida</taxon>
        <taxon>eudicotyledons</taxon>
        <taxon>Gunneridae</taxon>
        <taxon>Pentapetalae</taxon>
        <taxon>rosids</taxon>
        <taxon>fabids</taxon>
        <taxon>Fagales</taxon>
        <taxon>Fagaceae</taxon>
        <taxon>Quercus</taxon>
    </lineage>
</organism>
<comment type="caution">
    <text evidence="1">The sequence shown here is derived from an EMBL/GenBank/DDBJ whole genome shotgun (WGS) entry which is preliminary data.</text>
</comment>
<dbReference type="Proteomes" id="UP000237347">
    <property type="component" value="Unassembled WGS sequence"/>
</dbReference>
<evidence type="ECO:0000313" key="1">
    <source>
        <dbReference type="EMBL" id="KAK7822835.1"/>
    </source>
</evidence>
<reference evidence="1 2" key="1">
    <citation type="journal article" date="2018" name="Sci. Data">
        <title>The draft genome sequence of cork oak.</title>
        <authorList>
            <person name="Ramos A.M."/>
            <person name="Usie A."/>
            <person name="Barbosa P."/>
            <person name="Barros P.M."/>
            <person name="Capote T."/>
            <person name="Chaves I."/>
            <person name="Simoes F."/>
            <person name="Abreu I."/>
            <person name="Carrasquinho I."/>
            <person name="Faro C."/>
            <person name="Guimaraes J.B."/>
            <person name="Mendonca D."/>
            <person name="Nobrega F."/>
            <person name="Rodrigues L."/>
            <person name="Saibo N.J.M."/>
            <person name="Varela M.C."/>
            <person name="Egas C."/>
            <person name="Matos J."/>
            <person name="Miguel C.M."/>
            <person name="Oliveira M.M."/>
            <person name="Ricardo C.P."/>
            <person name="Goncalves S."/>
        </authorList>
    </citation>
    <scope>NUCLEOTIDE SEQUENCE [LARGE SCALE GENOMIC DNA]</scope>
    <source>
        <strain evidence="2">cv. HL8</strain>
    </source>
</reference>
<dbReference type="AlphaFoldDB" id="A0AAW0J8B0"/>